<evidence type="ECO:0000259" key="3">
    <source>
        <dbReference type="Pfam" id="PF14379"/>
    </source>
</evidence>
<dbReference type="Proteomes" id="UP001187471">
    <property type="component" value="Unassembled WGS sequence"/>
</dbReference>
<keyword evidence="5" id="KW-1185">Reference proteome</keyword>
<protein>
    <recommendedName>
        <fullName evidence="3">MYB-CC type transcription factor LHEQLE-containing domain-containing protein</fullName>
    </recommendedName>
</protein>
<dbReference type="InterPro" id="IPR025756">
    <property type="entry name" value="Myb_CC_LHEQLE"/>
</dbReference>
<proteinExistence type="predicted"/>
<feature type="coiled-coil region" evidence="1">
    <location>
        <begin position="182"/>
        <end position="209"/>
    </location>
</feature>
<dbReference type="Pfam" id="PF14379">
    <property type="entry name" value="Myb_CC_LHEQLE"/>
    <property type="match status" value="2"/>
</dbReference>
<name>A0AA88UA45_9ASTE</name>
<feature type="domain" description="MYB-CC type transcription factor LHEQLE-containing" evidence="3">
    <location>
        <begin position="27"/>
        <end position="73"/>
    </location>
</feature>
<organism evidence="4 5">
    <name type="scientific">Escallonia rubra</name>
    <dbReference type="NCBI Taxonomy" id="112253"/>
    <lineage>
        <taxon>Eukaryota</taxon>
        <taxon>Viridiplantae</taxon>
        <taxon>Streptophyta</taxon>
        <taxon>Embryophyta</taxon>
        <taxon>Tracheophyta</taxon>
        <taxon>Spermatophyta</taxon>
        <taxon>Magnoliopsida</taxon>
        <taxon>eudicotyledons</taxon>
        <taxon>Gunneridae</taxon>
        <taxon>Pentapetalae</taxon>
        <taxon>asterids</taxon>
        <taxon>campanulids</taxon>
        <taxon>Escalloniales</taxon>
        <taxon>Escalloniaceae</taxon>
        <taxon>Escallonia</taxon>
    </lineage>
</organism>
<dbReference type="InterPro" id="IPR046955">
    <property type="entry name" value="PHR1-like"/>
</dbReference>
<dbReference type="AlphaFoldDB" id="A0AA88UA45"/>
<dbReference type="EMBL" id="JAVXUO010002115">
    <property type="protein sequence ID" value="KAK2976123.1"/>
    <property type="molecule type" value="Genomic_DNA"/>
</dbReference>
<reference evidence="4" key="1">
    <citation type="submission" date="2022-12" db="EMBL/GenBank/DDBJ databases">
        <title>Draft genome assemblies for two species of Escallonia (Escalloniales).</title>
        <authorList>
            <person name="Chanderbali A."/>
            <person name="Dervinis C."/>
            <person name="Anghel I."/>
            <person name="Soltis D."/>
            <person name="Soltis P."/>
            <person name="Zapata F."/>
        </authorList>
    </citation>
    <scope>NUCLEOTIDE SEQUENCE</scope>
    <source>
        <strain evidence="4">UCBG92.1500</strain>
        <tissue evidence="4">Leaf</tissue>
    </source>
</reference>
<dbReference type="PANTHER" id="PTHR31499">
    <property type="entry name" value="MYB FAMILY TRANSCRIPTION FACTOR PHL11"/>
    <property type="match status" value="1"/>
</dbReference>
<evidence type="ECO:0000313" key="4">
    <source>
        <dbReference type="EMBL" id="KAK2976123.1"/>
    </source>
</evidence>
<comment type="caution">
    <text evidence="4">The sequence shown here is derived from an EMBL/GenBank/DDBJ whole genome shotgun (WGS) entry which is preliminary data.</text>
</comment>
<dbReference type="GO" id="GO:0003700">
    <property type="term" value="F:DNA-binding transcription factor activity"/>
    <property type="evidence" value="ECO:0007669"/>
    <property type="project" value="InterPro"/>
</dbReference>
<gene>
    <name evidence="4" type="ORF">RJ640_010658</name>
</gene>
<keyword evidence="1" id="KW-0175">Coiled coil</keyword>
<feature type="region of interest" description="Disordered" evidence="2">
    <location>
        <begin position="1"/>
        <end position="23"/>
    </location>
</feature>
<accession>A0AA88UA45</accession>
<sequence>MADSEEGSSDLRTTTDNVPQLGIPRGMQISETLQLQLDVQKCLPEQSKIQQNFQLRIEEQEKQLKMMFDQQQQAYKEPLPEFQLKDAISKDHCRAHSFGMSSSSVQIAEALKLQLDDQRRLHEQLESYQCARYMAESAGHLEKRIVMNDAKQIDLKTEIQIKEAMQLQMDVQWRLHEHVEIQRNLQLRIEAQSKQLKMINDQLQNLNKTVCNIQNSNITSSDDPPANLKLEALQTMISEGSESTQTAS</sequence>
<feature type="domain" description="MYB-CC type transcription factor LHEQLE-containing" evidence="3">
    <location>
        <begin position="159"/>
        <end position="202"/>
    </location>
</feature>
<evidence type="ECO:0000313" key="5">
    <source>
        <dbReference type="Proteomes" id="UP001187471"/>
    </source>
</evidence>
<evidence type="ECO:0000256" key="1">
    <source>
        <dbReference type="SAM" id="Coils"/>
    </source>
</evidence>
<evidence type="ECO:0000256" key="2">
    <source>
        <dbReference type="SAM" id="MobiDB-lite"/>
    </source>
</evidence>
<dbReference type="PANTHER" id="PTHR31499:SF80">
    <property type="entry name" value="HTH MYB-TYPE DOMAIN-CONTAINING PROTEIN"/>
    <property type="match status" value="1"/>
</dbReference>